<feature type="transmembrane region" description="Helical" evidence="1">
    <location>
        <begin position="51"/>
        <end position="78"/>
    </location>
</feature>
<keyword evidence="1" id="KW-1133">Transmembrane helix</keyword>
<dbReference type="AlphaFoldDB" id="A0A1G9UTU8"/>
<proteinExistence type="predicted"/>
<evidence type="ECO:0000313" key="2">
    <source>
        <dbReference type="EMBL" id="SDM63354.1"/>
    </source>
</evidence>
<evidence type="ECO:0000313" key="3">
    <source>
        <dbReference type="Proteomes" id="UP000183376"/>
    </source>
</evidence>
<evidence type="ECO:0000256" key="1">
    <source>
        <dbReference type="SAM" id="Phobius"/>
    </source>
</evidence>
<protein>
    <submittedName>
        <fullName evidence="2">Uncharacterized protein</fullName>
    </submittedName>
</protein>
<keyword evidence="1" id="KW-0472">Membrane</keyword>
<organism evidence="2 3">
    <name type="scientific">Allokutzneria albata</name>
    <name type="common">Kibdelosporangium albatum</name>
    <dbReference type="NCBI Taxonomy" id="211114"/>
    <lineage>
        <taxon>Bacteria</taxon>
        <taxon>Bacillati</taxon>
        <taxon>Actinomycetota</taxon>
        <taxon>Actinomycetes</taxon>
        <taxon>Pseudonocardiales</taxon>
        <taxon>Pseudonocardiaceae</taxon>
        <taxon>Allokutzneria</taxon>
    </lineage>
</organism>
<dbReference type="STRING" id="211114.SAMN04489726_2623"/>
<keyword evidence="1" id="KW-0812">Transmembrane</keyword>
<name>A0A1G9UTU8_ALLAB</name>
<dbReference type="eggNOG" id="ENOG5033MCV">
    <property type="taxonomic scope" value="Bacteria"/>
</dbReference>
<reference evidence="2 3" key="1">
    <citation type="submission" date="2016-10" db="EMBL/GenBank/DDBJ databases">
        <authorList>
            <person name="de Groot N.N."/>
        </authorList>
    </citation>
    <scope>NUCLEOTIDE SEQUENCE [LARGE SCALE GENOMIC DNA]</scope>
    <source>
        <strain evidence="2 3">DSM 44149</strain>
    </source>
</reference>
<gene>
    <name evidence="2" type="ORF">SAMN04489726_2623</name>
</gene>
<dbReference type="RefSeq" id="WP_030431731.1">
    <property type="nucleotide sequence ID" value="NZ_JOEF01000021.1"/>
</dbReference>
<accession>A0A1G9UTU8</accession>
<feature type="transmembrane region" description="Helical" evidence="1">
    <location>
        <begin position="21"/>
        <end position="39"/>
    </location>
</feature>
<dbReference type="EMBL" id="LT629701">
    <property type="protein sequence ID" value="SDM63354.1"/>
    <property type="molecule type" value="Genomic_DNA"/>
</dbReference>
<keyword evidence="3" id="KW-1185">Reference proteome</keyword>
<dbReference type="OrthoDB" id="5195439at2"/>
<dbReference type="Proteomes" id="UP000183376">
    <property type="component" value="Chromosome I"/>
</dbReference>
<sequence>MGDLEEWLSKPDPRLPAVRTTALVVVAVCEVLIITWPTTPRTLSWLAGQSAVWWGAVGTWVGAFATTAAVVAALWIAGRDARVRRAERADRDKAQARLLVVVMANRGEFLTVRVENHSAAPLFDVALTHVEPAPAWRLGPSTVQRPTHEVLKAGEHFQRNIELLDGNGEPQRVPDVEYSFTFEFVDSAGLRWSRRDNAEPQRVIPATTG</sequence>